<dbReference type="EMBL" id="MCIB01000037">
    <property type="protein sequence ID" value="RKD29499.1"/>
    <property type="molecule type" value="Genomic_DNA"/>
</dbReference>
<keyword evidence="6" id="KW-1185">Reference proteome</keyword>
<evidence type="ECO:0000313" key="6">
    <source>
        <dbReference type="Proteomes" id="UP000284177"/>
    </source>
</evidence>
<dbReference type="PANTHER" id="PTHR21599">
    <property type="entry name" value="GLYCERATE KINASE"/>
    <property type="match status" value="1"/>
</dbReference>
<evidence type="ECO:0000256" key="3">
    <source>
        <dbReference type="ARBA" id="ARBA00022777"/>
    </source>
</evidence>
<dbReference type="Pfam" id="PF02595">
    <property type="entry name" value="Gly_kinase"/>
    <property type="match status" value="1"/>
</dbReference>
<name>A0A419SWB1_9FIRM</name>
<evidence type="ECO:0008006" key="7">
    <source>
        <dbReference type="Google" id="ProtNLM"/>
    </source>
</evidence>
<dbReference type="Gene3D" id="3.40.50.10350">
    <property type="entry name" value="Glycerate kinase, domain 1"/>
    <property type="match status" value="1"/>
</dbReference>
<dbReference type="OrthoDB" id="9774290at2"/>
<proteinExistence type="inferred from homology"/>
<dbReference type="NCBIfam" id="TIGR00045">
    <property type="entry name" value="glycerate kinase"/>
    <property type="match status" value="1"/>
</dbReference>
<dbReference type="InterPro" id="IPR018193">
    <property type="entry name" value="Glyc_kinase_flavodox-like_fold"/>
</dbReference>
<dbReference type="Proteomes" id="UP000284177">
    <property type="component" value="Unassembled WGS sequence"/>
</dbReference>
<evidence type="ECO:0000256" key="1">
    <source>
        <dbReference type="ARBA" id="ARBA00006284"/>
    </source>
</evidence>
<reference evidence="5 6" key="1">
    <citation type="submission" date="2016-08" db="EMBL/GenBank/DDBJ databases">
        <title>Novel Firmicutes and Novel Genomes.</title>
        <authorList>
            <person name="Poppleton D.I."/>
            <person name="Gribaldo S."/>
        </authorList>
    </citation>
    <scope>NUCLEOTIDE SEQUENCE [LARGE SCALE GENOMIC DNA]</scope>
    <source>
        <strain evidence="5 6">CTT3</strain>
    </source>
</reference>
<dbReference type="PANTHER" id="PTHR21599:SF0">
    <property type="entry name" value="GLYCERATE KINASE"/>
    <property type="match status" value="1"/>
</dbReference>
<evidence type="ECO:0000256" key="4">
    <source>
        <dbReference type="PIRNR" id="PIRNR006078"/>
    </source>
</evidence>
<dbReference type="InterPro" id="IPR036129">
    <property type="entry name" value="Glycerate_kinase_sf"/>
</dbReference>
<keyword evidence="3 4" id="KW-0418">Kinase</keyword>
<gene>
    <name evidence="5" type="ORF">BET03_05415</name>
</gene>
<dbReference type="GO" id="GO:0008887">
    <property type="term" value="F:glycerate kinase activity"/>
    <property type="evidence" value="ECO:0007669"/>
    <property type="project" value="UniProtKB-UniRule"/>
</dbReference>
<dbReference type="InterPro" id="IPR004381">
    <property type="entry name" value="Glycerate_kinase"/>
</dbReference>
<evidence type="ECO:0000256" key="2">
    <source>
        <dbReference type="ARBA" id="ARBA00022679"/>
    </source>
</evidence>
<dbReference type="PIRSF" id="PIRSF006078">
    <property type="entry name" value="GlxK"/>
    <property type="match status" value="1"/>
</dbReference>
<protein>
    <recommendedName>
        <fullName evidence="7">Glycerate kinase</fullName>
    </recommendedName>
</protein>
<dbReference type="RefSeq" id="WP_120170446.1">
    <property type="nucleotide sequence ID" value="NZ_MCIB01000037.1"/>
</dbReference>
<keyword evidence="2 4" id="KW-0808">Transferase</keyword>
<comment type="caution">
    <text evidence="5">The sequence shown here is derived from an EMBL/GenBank/DDBJ whole genome shotgun (WGS) entry which is preliminary data.</text>
</comment>
<comment type="similarity">
    <text evidence="1 4">Belongs to the glycerate kinase type-1 family.</text>
</comment>
<accession>A0A419SWB1</accession>
<organism evidence="5 6">
    <name type="scientific">Thermohalobacter berrensis</name>
    <dbReference type="NCBI Taxonomy" id="99594"/>
    <lineage>
        <taxon>Bacteria</taxon>
        <taxon>Bacillati</taxon>
        <taxon>Bacillota</taxon>
        <taxon>Tissierellia</taxon>
        <taxon>Tissierellales</taxon>
        <taxon>Thermohalobacteraceae</taxon>
        <taxon>Thermohalobacter</taxon>
    </lineage>
</organism>
<dbReference type="Gene3D" id="3.90.1510.10">
    <property type="entry name" value="Glycerate kinase, domain 2"/>
    <property type="match status" value="1"/>
</dbReference>
<sequence>MKVLIATDSFKGSMTSIEVANYLEKGLKEIDRSLEITKVPISDGGEGMVEAFLAANNGSKIKLNVTGPLGNIVDSFYGISDDGSTAYIEVASAIGLYLLDKHKRNPIETTSYGVGELILDAVNRGCKNVIIGLGGSSTNDGGMGMARALGVKFLSKSGEELLGFGFELGLVDKIDISNLDSRLKDVNFRIACDVDNPLTGKKGAAHTFASQKGASYKEILQLEKGMINYQNAIKESLGIDVSRIKGGGAAGGLGAGLVAYLNADIVPGIKLIIEETNLEEKIKNVDLVITGEGKIDNQTLHGKVPAGISALAKKYNKRTIAIAGKVDIEEEVLKSLDIHSVLCITPKGQSIDEAMKRGKENTFKIAKVIYEKHLINF</sequence>
<dbReference type="InterPro" id="IPR018197">
    <property type="entry name" value="Glycerate_kinase_RE-like"/>
</dbReference>
<evidence type="ECO:0000313" key="5">
    <source>
        <dbReference type="EMBL" id="RKD29499.1"/>
    </source>
</evidence>
<dbReference type="SUPFAM" id="SSF110738">
    <property type="entry name" value="Glycerate kinase I"/>
    <property type="match status" value="1"/>
</dbReference>
<dbReference type="GO" id="GO:0031388">
    <property type="term" value="P:organic acid phosphorylation"/>
    <property type="evidence" value="ECO:0007669"/>
    <property type="project" value="UniProtKB-UniRule"/>
</dbReference>
<dbReference type="AlphaFoldDB" id="A0A419SWB1"/>